<dbReference type="EMBL" id="CACVBS010000049">
    <property type="protein sequence ID" value="CAA7265480.1"/>
    <property type="molecule type" value="Genomic_DNA"/>
</dbReference>
<gene>
    <name evidence="1" type="ORF">AAE3_LOCUS7827</name>
</gene>
<dbReference type="Proteomes" id="UP000467700">
    <property type="component" value="Unassembled WGS sequence"/>
</dbReference>
<evidence type="ECO:0000313" key="2">
    <source>
        <dbReference type="Proteomes" id="UP000467700"/>
    </source>
</evidence>
<dbReference type="AlphaFoldDB" id="A0A8S0WD46"/>
<proteinExistence type="predicted"/>
<protein>
    <submittedName>
        <fullName evidence="1">Uncharacterized protein</fullName>
    </submittedName>
</protein>
<comment type="caution">
    <text evidence="1">The sequence shown here is derived from an EMBL/GenBank/DDBJ whole genome shotgun (WGS) entry which is preliminary data.</text>
</comment>
<name>A0A8S0WD46_CYCAE</name>
<accession>A0A8S0WD46</accession>
<keyword evidence="2" id="KW-1185">Reference proteome</keyword>
<dbReference type="OrthoDB" id="3253976at2759"/>
<evidence type="ECO:0000313" key="1">
    <source>
        <dbReference type="EMBL" id="CAA7265480.1"/>
    </source>
</evidence>
<organism evidence="1 2">
    <name type="scientific">Cyclocybe aegerita</name>
    <name type="common">Black poplar mushroom</name>
    <name type="synonym">Agrocybe aegerita</name>
    <dbReference type="NCBI Taxonomy" id="1973307"/>
    <lineage>
        <taxon>Eukaryota</taxon>
        <taxon>Fungi</taxon>
        <taxon>Dikarya</taxon>
        <taxon>Basidiomycota</taxon>
        <taxon>Agaricomycotina</taxon>
        <taxon>Agaricomycetes</taxon>
        <taxon>Agaricomycetidae</taxon>
        <taxon>Agaricales</taxon>
        <taxon>Agaricineae</taxon>
        <taxon>Bolbitiaceae</taxon>
        <taxon>Cyclocybe</taxon>
    </lineage>
</organism>
<reference evidence="1 2" key="1">
    <citation type="submission" date="2020-01" db="EMBL/GenBank/DDBJ databases">
        <authorList>
            <person name="Gupta K D."/>
        </authorList>
    </citation>
    <scope>NUCLEOTIDE SEQUENCE [LARGE SCALE GENOMIC DNA]</scope>
</reference>
<sequence length="281" mass="31142">MTTSRPPTSSCAIDDGNHPRAATITQFAYSLVVLYDWTSNELAAYNITVVFQDAATFFETPDLPQPAVNPNVLTTLEYRNAPDDDTYRLLRNLDLATTPVPAEESAVDDFAVLLLRALGYEPRGRTLRTRKDLILLVCGENRHSKADVCLIDEEEILLLVQEDRQYMAPEDPKAQLIAGAIAAFATTNRTRVYTLGLPPLPSKDIAGITMTGTSPVFYKINISAELVIAVGGGAYSDKQTAVYAHLPCVPRPLRRSSEGMKPLDNRRVILSYYEAFRRFVN</sequence>